<dbReference type="InterPro" id="IPR004358">
    <property type="entry name" value="Sig_transdc_His_kin-like_C"/>
</dbReference>
<dbReference type="PANTHER" id="PTHR43304">
    <property type="entry name" value="PHYTOCHROME-LIKE PROTEIN CPH1"/>
    <property type="match status" value="1"/>
</dbReference>
<protein>
    <recommendedName>
        <fullName evidence="2">histidine kinase</fullName>
        <ecNumber evidence="2">2.7.13.3</ecNumber>
    </recommendedName>
</protein>
<dbReference type="Gene3D" id="3.30.565.10">
    <property type="entry name" value="Histidine kinase-like ATPase, C-terminal domain"/>
    <property type="match status" value="1"/>
</dbReference>
<dbReference type="CDD" id="cd00130">
    <property type="entry name" value="PAS"/>
    <property type="match status" value="1"/>
</dbReference>
<dbReference type="SMART" id="SM00387">
    <property type="entry name" value="HATPase_c"/>
    <property type="match status" value="1"/>
</dbReference>
<keyword evidence="4" id="KW-0808">Transferase</keyword>
<dbReference type="PANTHER" id="PTHR43304:SF1">
    <property type="entry name" value="PAC DOMAIN-CONTAINING PROTEIN"/>
    <property type="match status" value="1"/>
</dbReference>
<dbReference type="GO" id="GO:0000155">
    <property type="term" value="F:phosphorelay sensor kinase activity"/>
    <property type="evidence" value="ECO:0007669"/>
    <property type="project" value="InterPro"/>
</dbReference>
<dbReference type="InterPro" id="IPR035965">
    <property type="entry name" value="PAS-like_dom_sf"/>
</dbReference>
<comment type="catalytic activity">
    <reaction evidence="1">
        <text>ATP + protein L-histidine = ADP + protein N-phospho-L-histidine.</text>
        <dbReference type="EC" id="2.7.13.3"/>
    </reaction>
</comment>
<feature type="domain" description="PAS" evidence="7">
    <location>
        <begin position="19"/>
        <end position="85"/>
    </location>
</feature>
<evidence type="ECO:0000256" key="1">
    <source>
        <dbReference type="ARBA" id="ARBA00000085"/>
    </source>
</evidence>
<name>A0A934PJ87_9FLAO</name>
<dbReference type="EMBL" id="JAEHFV010000001">
    <property type="protein sequence ID" value="MBK0368394.1"/>
    <property type="molecule type" value="Genomic_DNA"/>
</dbReference>
<dbReference type="PROSITE" id="PS50112">
    <property type="entry name" value="PAS"/>
    <property type="match status" value="1"/>
</dbReference>
<dbReference type="Pfam" id="PF08447">
    <property type="entry name" value="PAS_3"/>
    <property type="match status" value="1"/>
</dbReference>
<dbReference type="Gene3D" id="3.30.450.20">
    <property type="entry name" value="PAS domain"/>
    <property type="match status" value="1"/>
</dbReference>
<keyword evidence="3" id="KW-0597">Phosphoprotein</keyword>
<reference evidence="8" key="1">
    <citation type="submission" date="2020-12" db="EMBL/GenBank/DDBJ databases">
        <title>Bacterial novel species Flavobacterium sp. SE-1-e isolated from soil.</title>
        <authorList>
            <person name="Jung H.-Y."/>
        </authorList>
    </citation>
    <scope>NUCLEOTIDE SEQUENCE</scope>
    <source>
        <strain evidence="8">SE-1-e</strain>
    </source>
</reference>
<dbReference type="EC" id="2.7.13.3" evidence="2"/>
<dbReference type="Pfam" id="PF02518">
    <property type="entry name" value="HATPase_c"/>
    <property type="match status" value="1"/>
</dbReference>
<dbReference type="AlphaFoldDB" id="A0A934PJ87"/>
<feature type="domain" description="Histidine kinase" evidence="6">
    <location>
        <begin position="154"/>
        <end position="369"/>
    </location>
</feature>
<evidence type="ECO:0000259" key="6">
    <source>
        <dbReference type="PROSITE" id="PS50109"/>
    </source>
</evidence>
<dbReference type="CDD" id="cd00075">
    <property type="entry name" value="HATPase"/>
    <property type="match status" value="1"/>
</dbReference>
<dbReference type="InterPro" id="IPR005467">
    <property type="entry name" value="His_kinase_dom"/>
</dbReference>
<dbReference type="InterPro" id="IPR000014">
    <property type="entry name" value="PAS"/>
</dbReference>
<sequence length="370" mass="42436">MLKDTPDKKNQNKEFIYNFEEFFESTPDLLCVAGYDGYFKRINPAVVSLLEYTEEELFARPINDFIFEADKNLTSSVRKKLTENVGLFNFENRYVTKTGKIVWLHWTSVPVEDKKIVYAIAKNITSKKTMEFERKEHIKELTQHNEELQKITYSTAHDLQSPINNLLSVFDLIEYNKIQDEESLEYLKIIELTTQQLKKTLNETVIALDKKHQENNALEEVFFNEVLEEVLNSIISLVQNSKTVLITNFDGLPSIFYNKAALKSIILNLITNAIKYNKKGTKPEITIQSLENSNGIKQLIISDKGIGFDMKKVKDKVFGLHQTFNSNDDSTGIGLYLVHKHVTNLGGTISLESQINQGATFTITFKNTIL</sequence>
<dbReference type="CDD" id="cd00082">
    <property type="entry name" value="HisKA"/>
    <property type="match status" value="1"/>
</dbReference>
<evidence type="ECO:0000259" key="7">
    <source>
        <dbReference type="PROSITE" id="PS50112"/>
    </source>
</evidence>
<dbReference type="InterPro" id="IPR003661">
    <property type="entry name" value="HisK_dim/P_dom"/>
</dbReference>
<dbReference type="NCBIfam" id="TIGR00229">
    <property type="entry name" value="sensory_box"/>
    <property type="match status" value="1"/>
</dbReference>
<dbReference type="InterPro" id="IPR052162">
    <property type="entry name" value="Sensor_kinase/Photoreceptor"/>
</dbReference>
<dbReference type="PRINTS" id="PR00344">
    <property type="entry name" value="BCTRLSENSOR"/>
</dbReference>
<dbReference type="SUPFAM" id="SSF55874">
    <property type="entry name" value="ATPase domain of HSP90 chaperone/DNA topoisomerase II/histidine kinase"/>
    <property type="match status" value="1"/>
</dbReference>
<evidence type="ECO:0000313" key="9">
    <source>
        <dbReference type="Proteomes" id="UP000609172"/>
    </source>
</evidence>
<evidence type="ECO:0000256" key="2">
    <source>
        <dbReference type="ARBA" id="ARBA00012438"/>
    </source>
</evidence>
<dbReference type="Gene3D" id="1.10.287.130">
    <property type="match status" value="1"/>
</dbReference>
<organism evidence="8 9">
    <name type="scientific">Flavobacterium agrisoli</name>
    <dbReference type="NCBI Taxonomy" id="2793066"/>
    <lineage>
        <taxon>Bacteria</taxon>
        <taxon>Pseudomonadati</taxon>
        <taxon>Bacteroidota</taxon>
        <taxon>Flavobacteriia</taxon>
        <taxon>Flavobacteriales</taxon>
        <taxon>Flavobacteriaceae</taxon>
        <taxon>Flavobacterium</taxon>
    </lineage>
</organism>
<dbReference type="InterPro" id="IPR003594">
    <property type="entry name" value="HATPase_dom"/>
</dbReference>
<dbReference type="SMART" id="SM00091">
    <property type="entry name" value="PAS"/>
    <property type="match status" value="1"/>
</dbReference>
<dbReference type="PROSITE" id="PS50109">
    <property type="entry name" value="HIS_KIN"/>
    <property type="match status" value="1"/>
</dbReference>
<dbReference type="Proteomes" id="UP000609172">
    <property type="component" value="Unassembled WGS sequence"/>
</dbReference>
<dbReference type="RefSeq" id="WP_200104326.1">
    <property type="nucleotide sequence ID" value="NZ_JAEHFV010000001.1"/>
</dbReference>
<keyword evidence="9" id="KW-1185">Reference proteome</keyword>
<gene>
    <name evidence="8" type="ORF">I5M07_00990</name>
</gene>
<proteinExistence type="predicted"/>
<accession>A0A934PJ87</accession>
<evidence type="ECO:0000256" key="3">
    <source>
        <dbReference type="ARBA" id="ARBA00022553"/>
    </source>
</evidence>
<evidence type="ECO:0000313" key="8">
    <source>
        <dbReference type="EMBL" id="MBK0368394.1"/>
    </source>
</evidence>
<evidence type="ECO:0000256" key="4">
    <source>
        <dbReference type="ARBA" id="ARBA00022679"/>
    </source>
</evidence>
<dbReference type="InterPro" id="IPR036890">
    <property type="entry name" value="HATPase_C_sf"/>
</dbReference>
<keyword evidence="5" id="KW-0418">Kinase</keyword>
<dbReference type="InterPro" id="IPR036097">
    <property type="entry name" value="HisK_dim/P_sf"/>
</dbReference>
<dbReference type="InterPro" id="IPR013655">
    <property type="entry name" value="PAS_fold_3"/>
</dbReference>
<comment type="caution">
    <text evidence="8">The sequence shown here is derived from an EMBL/GenBank/DDBJ whole genome shotgun (WGS) entry which is preliminary data.</text>
</comment>
<dbReference type="SUPFAM" id="SSF47384">
    <property type="entry name" value="Homodimeric domain of signal transducing histidine kinase"/>
    <property type="match status" value="1"/>
</dbReference>
<evidence type="ECO:0000256" key="5">
    <source>
        <dbReference type="ARBA" id="ARBA00022777"/>
    </source>
</evidence>
<dbReference type="SUPFAM" id="SSF55785">
    <property type="entry name" value="PYP-like sensor domain (PAS domain)"/>
    <property type="match status" value="1"/>
</dbReference>